<accession>A0A0C2W607</accession>
<dbReference type="AlphaFoldDB" id="A0A0C2W607"/>
<proteinExistence type="predicted"/>
<sequence>MLLGWASRWQLYCQALHNLKRSNTNLAATTFICETRFPASDQWRQQASLSLCW</sequence>
<dbReference type="HOGENOM" id="CLU_3070166_0_0_1"/>
<dbReference type="Proteomes" id="UP000054097">
    <property type="component" value="Unassembled WGS sequence"/>
</dbReference>
<evidence type="ECO:0000313" key="1">
    <source>
        <dbReference type="EMBL" id="KIM21893.1"/>
    </source>
</evidence>
<gene>
    <name evidence="1" type="ORF">M408DRAFT_29203</name>
</gene>
<dbReference type="EMBL" id="KN824369">
    <property type="protein sequence ID" value="KIM21893.1"/>
    <property type="molecule type" value="Genomic_DNA"/>
</dbReference>
<reference evidence="1 2" key="1">
    <citation type="submission" date="2014-04" db="EMBL/GenBank/DDBJ databases">
        <authorList>
            <consortium name="DOE Joint Genome Institute"/>
            <person name="Kuo A."/>
            <person name="Zuccaro A."/>
            <person name="Kohler A."/>
            <person name="Nagy L.G."/>
            <person name="Floudas D."/>
            <person name="Copeland A."/>
            <person name="Barry K.W."/>
            <person name="Cichocki N."/>
            <person name="Veneault-Fourrey C."/>
            <person name="LaButti K."/>
            <person name="Lindquist E.A."/>
            <person name="Lipzen A."/>
            <person name="Lundell T."/>
            <person name="Morin E."/>
            <person name="Murat C."/>
            <person name="Sun H."/>
            <person name="Tunlid A."/>
            <person name="Henrissat B."/>
            <person name="Grigoriev I.V."/>
            <person name="Hibbett D.S."/>
            <person name="Martin F."/>
            <person name="Nordberg H.P."/>
            <person name="Cantor M.N."/>
            <person name="Hua S.X."/>
        </authorList>
    </citation>
    <scope>NUCLEOTIDE SEQUENCE [LARGE SCALE GENOMIC DNA]</scope>
    <source>
        <strain evidence="1 2">MAFF 305830</strain>
    </source>
</reference>
<name>A0A0C2W607_SERVB</name>
<reference evidence="2" key="2">
    <citation type="submission" date="2015-01" db="EMBL/GenBank/DDBJ databases">
        <title>Evolutionary Origins and Diversification of the Mycorrhizal Mutualists.</title>
        <authorList>
            <consortium name="DOE Joint Genome Institute"/>
            <consortium name="Mycorrhizal Genomics Consortium"/>
            <person name="Kohler A."/>
            <person name="Kuo A."/>
            <person name="Nagy L.G."/>
            <person name="Floudas D."/>
            <person name="Copeland A."/>
            <person name="Barry K.W."/>
            <person name="Cichocki N."/>
            <person name="Veneault-Fourrey C."/>
            <person name="LaButti K."/>
            <person name="Lindquist E.A."/>
            <person name="Lipzen A."/>
            <person name="Lundell T."/>
            <person name="Morin E."/>
            <person name="Murat C."/>
            <person name="Riley R."/>
            <person name="Ohm R."/>
            <person name="Sun H."/>
            <person name="Tunlid A."/>
            <person name="Henrissat B."/>
            <person name="Grigoriev I.V."/>
            <person name="Hibbett D.S."/>
            <person name="Martin F."/>
        </authorList>
    </citation>
    <scope>NUCLEOTIDE SEQUENCE [LARGE SCALE GENOMIC DNA]</scope>
    <source>
        <strain evidence="2">MAFF 305830</strain>
    </source>
</reference>
<evidence type="ECO:0000313" key="2">
    <source>
        <dbReference type="Proteomes" id="UP000054097"/>
    </source>
</evidence>
<keyword evidence="2" id="KW-1185">Reference proteome</keyword>
<protein>
    <submittedName>
        <fullName evidence="1">Uncharacterized protein</fullName>
    </submittedName>
</protein>
<organism evidence="1 2">
    <name type="scientific">Serendipita vermifera MAFF 305830</name>
    <dbReference type="NCBI Taxonomy" id="933852"/>
    <lineage>
        <taxon>Eukaryota</taxon>
        <taxon>Fungi</taxon>
        <taxon>Dikarya</taxon>
        <taxon>Basidiomycota</taxon>
        <taxon>Agaricomycotina</taxon>
        <taxon>Agaricomycetes</taxon>
        <taxon>Sebacinales</taxon>
        <taxon>Serendipitaceae</taxon>
        <taxon>Serendipita</taxon>
    </lineage>
</organism>